<evidence type="ECO:0000313" key="3">
    <source>
        <dbReference type="Proteomes" id="UP000183253"/>
    </source>
</evidence>
<dbReference type="InterPro" id="IPR025404">
    <property type="entry name" value="DUF4130"/>
</dbReference>
<sequence length="253" mass="29938">MLVFRYDKTFDGLLSAVFDAYSLHVFPEALIGPGEPEPLFTERVHDVVTDEAHASRVWRGLERRLITRARSMFVYAWHGEQIGGDLLMLRCLRRVFDEGGGVVADQGDPDMKALHRLALQVSHERERMKQFVRLQKAADGTYFAAVTPEHNALPLALDYFIDRFADQRWLIYDRKRDYGYYYDGTSARRITLEDDRGMIADKLADEWLAEDERQFQLLWKNYFRALAIPQRTNERLQRRMMPRRYWKHLTEME</sequence>
<gene>
    <name evidence="2" type="ORF">SAMN05444145_10135</name>
</gene>
<feature type="domain" description="DUF4130" evidence="1">
    <location>
        <begin position="86"/>
        <end position="251"/>
    </location>
</feature>
<evidence type="ECO:0000259" key="1">
    <source>
        <dbReference type="Pfam" id="PF13566"/>
    </source>
</evidence>
<dbReference type="OrthoDB" id="5290748at2"/>
<dbReference type="RefSeq" id="WP_020693625.1">
    <property type="nucleotide sequence ID" value="NZ_CAEG01000001.1"/>
</dbReference>
<dbReference type="PROSITE" id="PS00379">
    <property type="entry name" value="CDP_ALCOHOL_P_TRANSF"/>
    <property type="match status" value="1"/>
</dbReference>
<dbReference type="STRING" id="1033731.SAMN05444145_10135"/>
<name>A0A1H3WXE1_9BACT</name>
<keyword evidence="3" id="KW-1185">Reference proteome</keyword>
<dbReference type="NCBIfam" id="TIGR03915">
    <property type="entry name" value="SAM_7_link_chp"/>
    <property type="match status" value="1"/>
</dbReference>
<reference evidence="2 3" key="1">
    <citation type="submission" date="2016-10" db="EMBL/GenBank/DDBJ databases">
        <authorList>
            <person name="de Groot N.N."/>
        </authorList>
    </citation>
    <scope>NUCLEOTIDE SEQUENCE [LARGE SCALE GENOMIC DNA]</scope>
    <source>
        <strain evidence="2 3">DSM 25383</strain>
    </source>
</reference>
<dbReference type="AlphaFoldDB" id="A0A1H3WXE1"/>
<dbReference type="InterPro" id="IPR023875">
    <property type="entry name" value="DNA_repair_put"/>
</dbReference>
<accession>A0A1H3WXE1</accession>
<organism evidence="2 3">
    <name type="scientific">Alistipes timonensis JC136</name>
    <dbReference type="NCBI Taxonomy" id="1033731"/>
    <lineage>
        <taxon>Bacteria</taxon>
        <taxon>Pseudomonadati</taxon>
        <taxon>Bacteroidota</taxon>
        <taxon>Bacteroidia</taxon>
        <taxon>Bacteroidales</taxon>
        <taxon>Rikenellaceae</taxon>
        <taxon>Alistipes</taxon>
    </lineage>
</organism>
<dbReference type="EMBL" id="FNRI01000001">
    <property type="protein sequence ID" value="SDZ91847.1"/>
    <property type="molecule type" value="Genomic_DNA"/>
</dbReference>
<protein>
    <submittedName>
        <fullName evidence="2">Probable DNA metabolism protein</fullName>
    </submittedName>
</protein>
<dbReference type="Proteomes" id="UP000183253">
    <property type="component" value="Unassembled WGS sequence"/>
</dbReference>
<dbReference type="Pfam" id="PF13566">
    <property type="entry name" value="DUF4130"/>
    <property type="match status" value="1"/>
</dbReference>
<evidence type="ECO:0000313" key="2">
    <source>
        <dbReference type="EMBL" id="SDZ91847.1"/>
    </source>
</evidence>
<proteinExistence type="predicted"/>
<dbReference type="InterPro" id="IPR048254">
    <property type="entry name" value="CDP_ALCOHOL_P_TRANSF_CS"/>
</dbReference>